<sequence>MLGTPPRMKAHQLIASLSPALQQEILGYIQTDTKDAFRTALYQVGASRKLRPQYFDSKSKSERIDWLLAHMKQKAYDGVTEQLLQLWLLKAKVPMLTAFLDAAEVKHDGKGQVDDLPETLEAKKVDAGIDAMLKENSGEQVCLYLHMFQQQRPDGWPSIAEALEKRPELKLG</sequence>
<protein>
    <submittedName>
        <fullName evidence="1">Uncharacterized protein</fullName>
    </submittedName>
</protein>
<evidence type="ECO:0000313" key="1">
    <source>
        <dbReference type="EMBL" id="RBP36394.1"/>
    </source>
</evidence>
<name>A0A366H656_9BACT</name>
<organism evidence="1 2">
    <name type="scientific">Roseimicrobium gellanilyticum</name>
    <dbReference type="NCBI Taxonomy" id="748857"/>
    <lineage>
        <taxon>Bacteria</taxon>
        <taxon>Pseudomonadati</taxon>
        <taxon>Verrucomicrobiota</taxon>
        <taxon>Verrucomicrobiia</taxon>
        <taxon>Verrucomicrobiales</taxon>
        <taxon>Verrucomicrobiaceae</taxon>
        <taxon>Roseimicrobium</taxon>
    </lineage>
</organism>
<dbReference type="EMBL" id="QNRR01000017">
    <property type="protein sequence ID" value="RBP36394.1"/>
    <property type="molecule type" value="Genomic_DNA"/>
</dbReference>
<gene>
    <name evidence="1" type="ORF">DES53_117105</name>
</gene>
<comment type="caution">
    <text evidence="1">The sequence shown here is derived from an EMBL/GenBank/DDBJ whole genome shotgun (WGS) entry which is preliminary data.</text>
</comment>
<dbReference type="AlphaFoldDB" id="A0A366H656"/>
<reference evidence="1 2" key="1">
    <citation type="submission" date="2018-06" db="EMBL/GenBank/DDBJ databases">
        <title>Genomic Encyclopedia of Type Strains, Phase IV (KMG-IV): sequencing the most valuable type-strain genomes for metagenomic binning, comparative biology and taxonomic classification.</title>
        <authorList>
            <person name="Goeker M."/>
        </authorList>
    </citation>
    <scope>NUCLEOTIDE SEQUENCE [LARGE SCALE GENOMIC DNA]</scope>
    <source>
        <strain evidence="1 2">DSM 25532</strain>
    </source>
</reference>
<evidence type="ECO:0000313" key="2">
    <source>
        <dbReference type="Proteomes" id="UP000253426"/>
    </source>
</evidence>
<dbReference type="Proteomes" id="UP000253426">
    <property type="component" value="Unassembled WGS sequence"/>
</dbReference>
<keyword evidence="2" id="KW-1185">Reference proteome</keyword>
<accession>A0A366H656</accession>
<proteinExistence type="predicted"/>